<dbReference type="RefSeq" id="XP_068347408.1">
    <property type="nucleotide sequence ID" value="XM_068512710.1"/>
</dbReference>
<protein>
    <recommendedName>
        <fullName evidence="3">Armadillo repeat-containing domain-containing protein</fullName>
    </recommendedName>
</protein>
<proteinExistence type="predicted"/>
<dbReference type="InterPro" id="IPR011989">
    <property type="entry name" value="ARM-like"/>
</dbReference>
<keyword evidence="2" id="KW-1185">Reference proteome</keyword>
<reference evidence="1" key="1">
    <citation type="submission" date="2016-10" db="EMBL/GenBank/DDBJ databases">
        <authorList>
            <person name="Benchimol M."/>
            <person name="Almeida L.G."/>
            <person name="Vasconcelos A.T."/>
            <person name="Perreira-Neves A."/>
            <person name="Rosa I.A."/>
            <person name="Tasca T."/>
            <person name="Bogo M.R."/>
            <person name="de Souza W."/>
        </authorList>
    </citation>
    <scope>NUCLEOTIDE SEQUENCE [LARGE SCALE GENOMIC DNA]</scope>
    <source>
        <strain evidence="1">K</strain>
    </source>
</reference>
<dbReference type="Gene3D" id="1.25.10.10">
    <property type="entry name" value="Leucine-rich Repeat Variant"/>
    <property type="match status" value="1"/>
</dbReference>
<evidence type="ECO:0008006" key="3">
    <source>
        <dbReference type="Google" id="ProtNLM"/>
    </source>
</evidence>
<evidence type="ECO:0000313" key="2">
    <source>
        <dbReference type="Proteomes" id="UP000179807"/>
    </source>
</evidence>
<dbReference type="SUPFAM" id="SSF48371">
    <property type="entry name" value="ARM repeat"/>
    <property type="match status" value="1"/>
</dbReference>
<accession>A0A1J4J7R4</accession>
<dbReference type="InterPro" id="IPR016024">
    <property type="entry name" value="ARM-type_fold"/>
</dbReference>
<sequence length="443" mass="51174">MSGNEVSYKQDVDLKASLYDRVTSEKLMTFDDFNLEEFYQFFHESVSSEPFDESHSFSLLNSFYSFISKNNHQIDIPHFFIQQIIELIQKTQIKGQESILSLLTKMIDIEHFSVAFSSNCGDMDLLPFFQTISPYADDSILNIFCKMHLNKNFPIDSFLSYFSNNRNDYRYLAIIMNCMNNCEDINFLFNLFLQFPPVTRQTFNLFCRTIISFFQHFLDEKIFVDSHFYESLSEIVDPTLSIQDLAFYLQITARLSSYPKILDSLNLHPNFIIYLFLNSKQKSIIVPIITIISAILSHHNNKYNNDNSNFLTILIKGGIIEKLISNISESEFVIRVKSLALLNSILKMSDKSLIGTILMHPTGQLIAELLSSDNEILESILQFIHHILCYAADSSLMNDLIKEWTFYHIEETLLQIGLSDESNNSENALILGKKISNFAQMTS</sequence>
<dbReference type="AlphaFoldDB" id="A0A1J4J7R4"/>
<gene>
    <name evidence="1" type="ORF">TRFO_39539</name>
</gene>
<dbReference type="GeneID" id="94847414"/>
<dbReference type="EMBL" id="MLAK01001333">
    <property type="protein sequence ID" value="OHS94271.1"/>
    <property type="molecule type" value="Genomic_DNA"/>
</dbReference>
<evidence type="ECO:0000313" key="1">
    <source>
        <dbReference type="EMBL" id="OHS94271.1"/>
    </source>
</evidence>
<dbReference type="VEuPathDB" id="TrichDB:TRFO_39539"/>
<name>A0A1J4J7R4_9EUKA</name>
<organism evidence="1 2">
    <name type="scientific">Tritrichomonas foetus</name>
    <dbReference type="NCBI Taxonomy" id="1144522"/>
    <lineage>
        <taxon>Eukaryota</taxon>
        <taxon>Metamonada</taxon>
        <taxon>Parabasalia</taxon>
        <taxon>Tritrichomonadida</taxon>
        <taxon>Tritrichomonadidae</taxon>
        <taxon>Tritrichomonas</taxon>
    </lineage>
</organism>
<comment type="caution">
    <text evidence="1">The sequence shown here is derived from an EMBL/GenBank/DDBJ whole genome shotgun (WGS) entry which is preliminary data.</text>
</comment>
<dbReference type="Proteomes" id="UP000179807">
    <property type="component" value="Unassembled WGS sequence"/>
</dbReference>